<dbReference type="EMBL" id="CM003605">
    <property type="protein sequence ID" value="KYP71983.1"/>
    <property type="molecule type" value="Genomic_DNA"/>
</dbReference>
<evidence type="ECO:0000313" key="2">
    <source>
        <dbReference type="EMBL" id="KYP71983.1"/>
    </source>
</evidence>
<keyword evidence="1" id="KW-0812">Transmembrane</keyword>
<name>A0A151TY33_CAJCA</name>
<keyword evidence="3" id="KW-1185">Reference proteome</keyword>
<dbReference type="Pfam" id="PF16594">
    <property type="entry name" value="ATP-synt_Z"/>
    <property type="match status" value="1"/>
</dbReference>
<feature type="transmembrane region" description="Helical" evidence="1">
    <location>
        <begin position="57"/>
        <end position="80"/>
    </location>
</feature>
<dbReference type="InterPro" id="IPR032238">
    <property type="entry name" value="ATP-synth_Z"/>
</dbReference>
<dbReference type="Gramene" id="C.cajan_10946.t">
    <property type="protein sequence ID" value="C.cajan_10946.t.cds1"/>
    <property type="gene ID" value="C.cajan_10946"/>
</dbReference>
<dbReference type="OMA" id="THDHHAL"/>
<gene>
    <name evidence="2" type="ORF">KK1_011268</name>
</gene>
<feature type="transmembrane region" description="Helical" evidence="1">
    <location>
        <begin position="21"/>
        <end position="45"/>
    </location>
</feature>
<sequence length="95" mass="10819">MRSNEGEENGGYNKSRSRSRSCFFILFLSFLLLLSIAGALVLGWWLHKYHPTNTQLWMVPFGFLLFLTPLIISLSLILPLSTTTINCLKSQPNRS</sequence>
<dbReference type="PANTHER" id="PTHR35165">
    <property type="entry name" value="OS08G0113900 PROTEIN"/>
    <property type="match status" value="1"/>
</dbReference>
<keyword evidence="1" id="KW-0472">Membrane</keyword>
<evidence type="ECO:0008006" key="4">
    <source>
        <dbReference type="Google" id="ProtNLM"/>
    </source>
</evidence>
<dbReference type="PANTHER" id="PTHR35165:SF1">
    <property type="entry name" value="OS04G0577375 PROTEIN"/>
    <property type="match status" value="1"/>
</dbReference>
<dbReference type="AlphaFoldDB" id="A0A151TY33"/>
<evidence type="ECO:0000313" key="3">
    <source>
        <dbReference type="Proteomes" id="UP000075243"/>
    </source>
</evidence>
<evidence type="ECO:0000256" key="1">
    <source>
        <dbReference type="SAM" id="Phobius"/>
    </source>
</evidence>
<reference evidence="2 3" key="1">
    <citation type="journal article" date="2012" name="Nat. Biotechnol.">
        <title>Draft genome sequence of pigeonpea (Cajanus cajan), an orphan legume crop of resource-poor farmers.</title>
        <authorList>
            <person name="Varshney R.K."/>
            <person name="Chen W."/>
            <person name="Li Y."/>
            <person name="Bharti A.K."/>
            <person name="Saxena R.K."/>
            <person name="Schlueter J.A."/>
            <person name="Donoghue M.T."/>
            <person name="Azam S."/>
            <person name="Fan G."/>
            <person name="Whaley A.M."/>
            <person name="Farmer A.D."/>
            <person name="Sheridan J."/>
            <person name="Iwata A."/>
            <person name="Tuteja R."/>
            <person name="Penmetsa R.V."/>
            <person name="Wu W."/>
            <person name="Upadhyaya H.D."/>
            <person name="Yang S.P."/>
            <person name="Shah T."/>
            <person name="Saxena K.B."/>
            <person name="Michael T."/>
            <person name="McCombie W.R."/>
            <person name="Yang B."/>
            <person name="Zhang G."/>
            <person name="Yang H."/>
            <person name="Wang J."/>
            <person name="Spillane C."/>
            <person name="Cook D.R."/>
            <person name="May G.D."/>
            <person name="Xu X."/>
            <person name="Jackson S.A."/>
        </authorList>
    </citation>
    <scope>NUCLEOTIDE SEQUENCE [LARGE SCALE GENOMIC DNA]</scope>
    <source>
        <strain evidence="3">cv. Asha</strain>
    </source>
</reference>
<keyword evidence="1" id="KW-1133">Transmembrane helix</keyword>
<accession>A0A151TY33</accession>
<protein>
    <recommendedName>
        <fullName evidence="4">Transmembrane protein</fullName>
    </recommendedName>
</protein>
<dbReference type="Proteomes" id="UP000075243">
    <property type="component" value="Chromosome 3"/>
</dbReference>
<proteinExistence type="predicted"/>
<organism evidence="2 3">
    <name type="scientific">Cajanus cajan</name>
    <name type="common">Pigeon pea</name>
    <name type="synonym">Cajanus indicus</name>
    <dbReference type="NCBI Taxonomy" id="3821"/>
    <lineage>
        <taxon>Eukaryota</taxon>
        <taxon>Viridiplantae</taxon>
        <taxon>Streptophyta</taxon>
        <taxon>Embryophyta</taxon>
        <taxon>Tracheophyta</taxon>
        <taxon>Spermatophyta</taxon>
        <taxon>Magnoliopsida</taxon>
        <taxon>eudicotyledons</taxon>
        <taxon>Gunneridae</taxon>
        <taxon>Pentapetalae</taxon>
        <taxon>rosids</taxon>
        <taxon>fabids</taxon>
        <taxon>Fabales</taxon>
        <taxon>Fabaceae</taxon>
        <taxon>Papilionoideae</taxon>
        <taxon>50 kb inversion clade</taxon>
        <taxon>NPAAA clade</taxon>
        <taxon>indigoferoid/millettioid clade</taxon>
        <taxon>Phaseoleae</taxon>
        <taxon>Cajanus</taxon>
    </lineage>
</organism>